<dbReference type="InterPro" id="IPR000727">
    <property type="entry name" value="T_SNARE_dom"/>
</dbReference>
<protein>
    <recommendedName>
        <fullName evidence="11">t-SNARE coiled-coil homology domain-containing protein</fullName>
    </recommendedName>
</protein>
<dbReference type="SMART" id="SM00397">
    <property type="entry name" value="t_SNARE"/>
    <property type="match status" value="1"/>
</dbReference>
<feature type="compositionally biased region" description="Polar residues" evidence="9">
    <location>
        <begin position="222"/>
        <end position="231"/>
    </location>
</feature>
<proteinExistence type="inferred from homology"/>
<keyword evidence="13" id="KW-1185">Reference proteome</keyword>
<evidence type="ECO:0000256" key="1">
    <source>
        <dbReference type="ARBA" id="ARBA00004211"/>
    </source>
</evidence>
<keyword evidence="3" id="KW-0813">Transport</keyword>
<evidence type="ECO:0000256" key="3">
    <source>
        <dbReference type="ARBA" id="ARBA00022448"/>
    </source>
</evidence>
<keyword evidence="5" id="KW-0653">Protein transport</keyword>
<feature type="domain" description="T-SNARE coiled-coil homology" evidence="11">
    <location>
        <begin position="357"/>
        <end position="419"/>
    </location>
</feature>
<dbReference type="EMBL" id="CAKOGP040001914">
    <property type="protein sequence ID" value="CAJ1956463.1"/>
    <property type="molecule type" value="Genomic_DNA"/>
</dbReference>
<evidence type="ECO:0000256" key="7">
    <source>
        <dbReference type="ARBA" id="ARBA00023054"/>
    </source>
</evidence>
<evidence type="ECO:0000313" key="13">
    <source>
        <dbReference type="Proteomes" id="UP001295423"/>
    </source>
</evidence>
<dbReference type="Gene3D" id="1.20.5.110">
    <property type="match status" value="1"/>
</dbReference>
<evidence type="ECO:0000256" key="9">
    <source>
        <dbReference type="SAM" id="MobiDB-lite"/>
    </source>
</evidence>
<keyword evidence="6 10" id="KW-1133">Transmembrane helix</keyword>
<feature type="compositionally biased region" description="Polar residues" evidence="9">
    <location>
        <begin position="241"/>
        <end position="254"/>
    </location>
</feature>
<feature type="region of interest" description="Disordered" evidence="9">
    <location>
        <begin position="1"/>
        <end position="34"/>
    </location>
</feature>
<keyword evidence="7" id="KW-0175">Coiled coil</keyword>
<evidence type="ECO:0000259" key="11">
    <source>
        <dbReference type="PROSITE" id="PS50192"/>
    </source>
</evidence>
<dbReference type="PANTHER" id="PTHR15959:SF0">
    <property type="entry name" value="SYNTAXIN-18"/>
    <property type="match status" value="1"/>
</dbReference>
<dbReference type="GO" id="GO:0031201">
    <property type="term" value="C:SNARE complex"/>
    <property type="evidence" value="ECO:0007669"/>
    <property type="project" value="TreeGrafter"/>
</dbReference>
<dbReference type="GO" id="GO:0006890">
    <property type="term" value="P:retrograde vesicle-mediated transport, Golgi to endoplasmic reticulum"/>
    <property type="evidence" value="ECO:0007669"/>
    <property type="project" value="TreeGrafter"/>
</dbReference>
<dbReference type="AlphaFoldDB" id="A0AAD2G0U1"/>
<reference evidence="12" key="1">
    <citation type="submission" date="2023-08" db="EMBL/GenBank/DDBJ databases">
        <authorList>
            <person name="Audoor S."/>
            <person name="Bilcke G."/>
        </authorList>
    </citation>
    <scope>NUCLEOTIDE SEQUENCE</scope>
</reference>
<dbReference type="Proteomes" id="UP001295423">
    <property type="component" value="Unassembled WGS sequence"/>
</dbReference>
<gene>
    <name evidence="12" type="ORF">CYCCA115_LOCUS16246</name>
</gene>
<evidence type="ECO:0000313" key="12">
    <source>
        <dbReference type="EMBL" id="CAJ1956463.1"/>
    </source>
</evidence>
<keyword evidence="4 10" id="KW-0812">Transmembrane</keyword>
<dbReference type="PROSITE" id="PS50192">
    <property type="entry name" value="T_SNARE"/>
    <property type="match status" value="1"/>
</dbReference>
<feature type="transmembrane region" description="Helical" evidence="10">
    <location>
        <begin position="429"/>
        <end position="447"/>
    </location>
</feature>
<dbReference type="GO" id="GO:0015031">
    <property type="term" value="P:protein transport"/>
    <property type="evidence" value="ECO:0007669"/>
    <property type="project" value="UniProtKB-KW"/>
</dbReference>
<dbReference type="Pfam" id="PF05739">
    <property type="entry name" value="SNARE"/>
    <property type="match status" value="1"/>
</dbReference>
<dbReference type="InterPro" id="IPR010989">
    <property type="entry name" value="SNARE"/>
</dbReference>
<dbReference type="PANTHER" id="PTHR15959">
    <property type="entry name" value="SYNTAXIN-18"/>
    <property type="match status" value="1"/>
</dbReference>
<evidence type="ECO:0000256" key="5">
    <source>
        <dbReference type="ARBA" id="ARBA00022927"/>
    </source>
</evidence>
<dbReference type="GO" id="GO:0005783">
    <property type="term" value="C:endoplasmic reticulum"/>
    <property type="evidence" value="ECO:0007669"/>
    <property type="project" value="TreeGrafter"/>
</dbReference>
<evidence type="ECO:0000256" key="6">
    <source>
        <dbReference type="ARBA" id="ARBA00022989"/>
    </source>
</evidence>
<sequence>MSISTTAPTAATTSKANNKNAIATEPPVRNSVSRSKELLSCAKTAWKIQQQQQQQQQNDPSTPPLMVPNLQLASLEEPPFSLVILEEGLTLLRAMDYGTQQLQKLVRRRGHTNDPTVEISQLVRQLEQDTEELTDFCKQLLVKYGRKRKQERKHWEFVVQWFQQVAAKYSKQLQECLKLRGEVLAEQAQQRRKLVDSSSSNNANGNNNTNTNKKKKKKNTSLATGASNRRANATPLFDSPLFQNNKKSLNNNATLRGKGVPSPPIQSGSGYGASNGGGGGGGGYINSNNTNGSRAGYGGGGYGGGFSAASGGYGSTGMRQRKSAAASSHYGNQQQQQQEVEEEEQKVQYQIQQRQQQRQTQQRLDEARQAETALGELGTLFSKMSNLIVQQGETLEKIEDDVEAAHADVMAGQDEIAKLYSIKKGNRPLIIKTFAILIFLIIFMRGYKN</sequence>
<dbReference type="SUPFAM" id="SSF47661">
    <property type="entry name" value="t-snare proteins"/>
    <property type="match status" value="1"/>
</dbReference>
<name>A0AAD2G0U1_9STRA</name>
<feature type="compositionally biased region" description="Low complexity" evidence="9">
    <location>
        <begin position="1"/>
        <end position="24"/>
    </location>
</feature>
<organism evidence="12 13">
    <name type="scientific">Cylindrotheca closterium</name>
    <dbReference type="NCBI Taxonomy" id="2856"/>
    <lineage>
        <taxon>Eukaryota</taxon>
        <taxon>Sar</taxon>
        <taxon>Stramenopiles</taxon>
        <taxon>Ochrophyta</taxon>
        <taxon>Bacillariophyta</taxon>
        <taxon>Bacillariophyceae</taxon>
        <taxon>Bacillariophycidae</taxon>
        <taxon>Bacillariales</taxon>
        <taxon>Bacillariaceae</taxon>
        <taxon>Cylindrotheca</taxon>
    </lineage>
</organism>
<evidence type="ECO:0000256" key="4">
    <source>
        <dbReference type="ARBA" id="ARBA00022692"/>
    </source>
</evidence>
<evidence type="ECO:0000256" key="8">
    <source>
        <dbReference type="ARBA" id="ARBA00023136"/>
    </source>
</evidence>
<evidence type="ECO:0000256" key="10">
    <source>
        <dbReference type="SAM" id="Phobius"/>
    </source>
</evidence>
<keyword evidence="8 10" id="KW-0472">Membrane</keyword>
<comment type="caution">
    <text evidence="12">The sequence shown here is derived from an EMBL/GenBank/DDBJ whole genome shotgun (WGS) entry which is preliminary data.</text>
</comment>
<feature type="compositionally biased region" description="Low complexity" evidence="9">
    <location>
        <begin position="197"/>
        <end position="211"/>
    </location>
</feature>
<comment type="similarity">
    <text evidence="2">Belongs to the syntaxin family.</text>
</comment>
<feature type="region of interest" description="Disordered" evidence="9">
    <location>
        <begin position="190"/>
        <end position="274"/>
    </location>
</feature>
<evidence type="ECO:0000256" key="2">
    <source>
        <dbReference type="ARBA" id="ARBA00009063"/>
    </source>
</evidence>
<accession>A0AAD2G0U1</accession>
<comment type="subcellular location">
    <subcellularLocation>
        <location evidence="1">Membrane</location>
        <topology evidence="1">Single-pass type IV membrane protein</topology>
    </subcellularLocation>
</comment>
<feature type="region of interest" description="Disordered" evidence="9">
    <location>
        <begin position="314"/>
        <end position="341"/>
    </location>
</feature>